<accession>A0A8I2H4V8</accession>
<sequence>MNTSQLESLLNWRYAVRKFSEQTIAQDKVDKLIELTGLSASAFGLQPYKIIQISKQSIKKALLPHSYGQQKVLDNSHLLVFAADMSPIDSQVERYIQDFKANRNLDELIYAQMESGMKDALHTMDCVSQYSWCSEQAHLALGTLLLVAASMEIDVCPMTGIDKVAYDDVLGLSSLNLRTVLIAPIGIRDSTDVNANTSKVRKSRDLLHIEV</sequence>
<comment type="similarity">
    <text evidence="2">Belongs to the nitroreductase family.</text>
</comment>
<protein>
    <submittedName>
        <fullName evidence="7">NAD(P)H-dependent oxidoreductase</fullName>
    </submittedName>
    <submittedName>
        <fullName evidence="8">Nitroreductase family protein</fullName>
    </submittedName>
</protein>
<reference evidence="7" key="1">
    <citation type="submission" date="2019-10" db="EMBL/GenBank/DDBJ databases">
        <authorList>
            <person name="Paulsen S."/>
        </authorList>
    </citation>
    <scope>NUCLEOTIDE SEQUENCE</scope>
    <source>
        <strain evidence="7">LMG 19692</strain>
    </source>
</reference>
<evidence type="ECO:0000313" key="10">
    <source>
        <dbReference type="Proteomes" id="UP001304419"/>
    </source>
</evidence>
<gene>
    <name evidence="7" type="ORF">F9Y85_17580</name>
    <name evidence="8" type="ORF">R5H13_20505</name>
</gene>
<dbReference type="GO" id="GO:0016491">
    <property type="term" value="F:oxidoreductase activity"/>
    <property type="evidence" value="ECO:0007669"/>
    <property type="project" value="UniProtKB-KW"/>
</dbReference>
<evidence type="ECO:0000313" key="7">
    <source>
        <dbReference type="EMBL" id="NLR23088.1"/>
    </source>
</evidence>
<evidence type="ECO:0000256" key="2">
    <source>
        <dbReference type="ARBA" id="ARBA00007118"/>
    </source>
</evidence>
<name>A0A8I2H4V8_9GAMM</name>
<dbReference type="EMBL" id="WEIA01000012">
    <property type="protein sequence ID" value="NLR23088.1"/>
    <property type="molecule type" value="Genomic_DNA"/>
</dbReference>
<comment type="cofactor">
    <cofactor evidence="1">
        <name>FMN</name>
        <dbReference type="ChEBI" id="CHEBI:58210"/>
    </cofactor>
</comment>
<evidence type="ECO:0000313" key="8">
    <source>
        <dbReference type="EMBL" id="WOX31322.1"/>
    </source>
</evidence>
<dbReference type="Proteomes" id="UP000646877">
    <property type="component" value="Unassembled WGS sequence"/>
</dbReference>
<reference evidence="8 10" key="2">
    <citation type="submission" date="2023-10" db="EMBL/GenBank/DDBJ databases">
        <title>To unveil natural product biosynthetic capacity in Pseudoalteromonas.</title>
        <authorList>
            <person name="Wang J."/>
        </authorList>
    </citation>
    <scope>NUCLEOTIDE SEQUENCE [LARGE SCALE GENOMIC DNA]</scope>
    <source>
        <strain evidence="8 10">DSM 15914</strain>
    </source>
</reference>
<dbReference type="Gene3D" id="3.40.109.10">
    <property type="entry name" value="NADH Oxidase"/>
    <property type="match status" value="1"/>
</dbReference>
<dbReference type="AlphaFoldDB" id="A0A8I2H4V8"/>
<keyword evidence="4" id="KW-0288">FMN</keyword>
<dbReference type="RefSeq" id="WP_039495115.1">
    <property type="nucleotide sequence ID" value="NZ_CBCSDF010000001.1"/>
</dbReference>
<keyword evidence="3" id="KW-0285">Flavoprotein</keyword>
<evidence type="ECO:0000256" key="3">
    <source>
        <dbReference type="ARBA" id="ARBA00022630"/>
    </source>
</evidence>
<evidence type="ECO:0000259" key="6">
    <source>
        <dbReference type="Pfam" id="PF00881"/>
    </source>
</evidence>
<evidence type="ECO:0000256" key="1">
    <source>
        <dbReference type="ARBA" id="ARBA00001917"/>
    </source>
</evidence>
<dbReference type="InterPro" id="IPR000415">
    <property type="entry name" value="Nitroreductase-like"/>
</dbReference>
<proteinExistence type="inferred from homology"/>
<feature type="domain" description="Nitroreductase" evidence="6">
    <location>
        <begin position="11"/>
        <end position="186"/>
    </location>
</feature>
<dbReference type="InterPro" id="IPR029479">
    <property type="entry name" value="Nitroreductase"/>
</dbReference>
<dbReference type="PANTHER" id="PTHR43673:SF2">
    <property type="entry name" value="NITROREDUCTASE"/>
    <property type="match status" value="1"/>
</dbReference>
<evidence type="ECO:0000256" key="4">
    <source>
        <dbReference type="ARBA" id="ARBA00022643"/>
    </source>
</evidence>
<dbReference type="SUPFAM" id="SSF55469">
    <property type="entry name" value="FMN-dependent nitroreductase-like"/>
    <property type="match status" value="1"/>
</dbReference>
<keyword evidence="10" id="KW-1185">Reference proteome</keyword>
<dbReference type="Pfam" id="PF00881">
    <property type="entry name" value="Nitroreductase"/>
    <property type="match status" value="1"/>
</dbReference>
<organism evidence="7 9">
    <name type="scientific">Pseudoalteromonas maricaloris</name>
    <dbReference type="NCBI Taxonomy" id="184924"/>
    <lineage>
        <taxon>Bacteria</taxon>
        <taxon>Pseudomonadati</taxon>
        <taxon>Pseudomonadota</taxon>
        <taxon>Gammaproteobacteria</taxon>
        <taxon>Alteromonadales</taxon>
        <taxon>Pseudoalteromonadaceae</taxon>
        <taxon>Pseudoalteromonas</taxon>
    </lineage>
</organism>
<dbReference type="PANTHER" id="PTHR43673">
    <property type="entry name" value="NAD(P)H NITROREDUCTASE YDGI-RELATED"/>
    <property type="match status" value="1"/>
</dbReference>
<evidence type="ECO:0000256" key="5">
    <source>
        <dbReference type="ARBA" id="ARBA00023002"/>
    </source>
</evidence>
<evidence type="ECO:0000313" key="9">
    <source>
        <dbReference type="Proteomes" id="UP000646877"/>
    </source>
</evidence>
<keyword evidence="5" id="KW-0560">Oxidoreductase</keyword>
<dbReference type="EMBL" id="CP137579">
    <property type="protein sequence ID" value="WOX31322.1"/>
    <property type="molecule type" value="Genomic_DNA"/>
</dbReference>
<dbReference type="Proteomes" id="UP001304419">
    <property type="component" value="Chromosome 2"/>
</dbReference>